<dbReference type="InterPro" id="IPR011893">
    <property type="entry name" value="Selenoprotein_Rdx-typ"/>
</dbReference>
<dbReference type="NCBIfam" id="TIGR02174">
    <property type="entry name" value="CXXU_selWTH"/>
    <property type="match status" value="1"/>
</dbReference>
<accession>A0A8C4R925</accession>
<keyword evidence="3" id="KW-1185">Reference proteome</keyword>
<dbReference type="AlphaFoldDB" id="A0A8C4R925"/>
<dbReference type="GeneTree" id="ENSGT00940000177451"/>
<dbReference type="SUPFAM" id="SSF52833">
    <property type="entry name" value="Thioredoxin-like"/>
    <property type="match status" value="1"/>
</dbReference>
<proteinExistence type="predicted"/>
<dbReference type="Ensembl" id="ENSEBUT00000026468.1">
    <property type="protein sequence ID" value="ENSEBUP00000025892.1"/>
    <property type="gene ID" value="ENSEBUG00000015961.1"/>
</dbReference>
<dbReference type="OMA" id="PYEEDIM"/>
<evidence type="ECO:0000313" key="3">
    <source>
        <dbReference type="Proteomes" id="UP000694388"/>
    </source>
</evidence>
<organism evidence="2 3">
    <name type="scientific">Eptatretus burgeri</name>
    <name type="common">Inshore hagfish</name>
    <dbReference type="NCBI Taxonomy" id="7764"/>
    <lineage>
        <taxon>Eukaryota</taxon>
        <taxon>Metazoa</taxon>
        <taxon>Chordata</taxon>
        <taxon>Craniata</taxon>
        <taxon>Vertebrata</taxon>
        <taxon>Cyclostomata</taxon>
        <taxon>Myxini</taxon>
        <taxon>Myxiniformes</taxon>
        <taxon>Myxinidae</taxon>
        <taxon>Eptatretinae</taxon>
        <taxon>Eptatretus</taxon>
    </lineage>
</organism>
<dbReference type="Gene3D" id="3.40.30.10">
    <property type="entry name" value="Glutaredoxin"/>
    <property type="match status" value="1"/>
</dbReference>
<evidence type="ECO:0000256" key="1">
    <source>
        <dbReference type="ARBA" id="ARBA00023284"/>
    </source>
</evidence>
<dbReference type="Pfam" id="PF10262">
    <property type="entry name" value="Rdx"/>
    <property type="match status" value="1"/>
</dbReference>
<keyword evidence="1" id="KW-0676">Redox-active center</keyword>
<dbReference type="Proteomes" id="UP000694388">
    <property type="component" value="Unplaced"/>
</dbReference>
<sequence length="67" mass="7580">MGLDVKKRYKDLAQRIKSEFPSADVSGFKGRKMSYEITVNEMVIFSKLEKNGFPDEDEVSIGFGSMP</sequence>
<dbReference type="InterPro" id="IPR036249">
    <property type="entry name" value="Thioredoxin-like_sf"/>
</dbReference>
<evidence type="ECO:0000313" key="2">
    <source>
        <dbReference type="Ensembl" id="ENSEBUP00000025892.1"/>
    </source>
</evidence>
<protein>
    <submittedName>
        <fullName evidence="2">Uncharacterized protein</fullName>
    </submittedName>
</protein>
<reference evidence="2" key="1">
    <citation type="submission" date="2025-08" db="UniProtKB">
        <authorList>
            <consortium name="Ensembl"/>
        </authorList>
    </citation>
    <scope>IDENTIFICATION</scope>
</reference>
<reference evidence="2" key="2">
    <citation type="submission" date="2025-09" db="UniProtKB">
        <authorList>
            <consortium name="Ensembl"/>
        </authorList>
    </citation>
    <scope>IDENTIFICATION</scope>
</reference>
<name>A0A8C4R925_EPTBU</name>